<dbReference type="InterPro" id="IPR001810">
    <property type="entry name" value="F-box_dom"/>
</dbReference>
<reference evidence="3" key="1">
    <citation type="submission" date="2022-11" db="UniProtKB">
        <authorList>
            <consortium name="WormBaseParasite"/>
        </authorList>
    </citation>
    <scope>IDENTIFICATION</scope>
</reference>
<feature type="domain" description="F-box" evidence="1">
    <location>
        <begin position="1"/>
        <end position="48"/>
    </location>
</feature>
<dbReference type="PROSITE" id="PS50181">
    <property type="entry name" value="FBOX"/>
    <property type="match status" value="1"/>
</dbReference>
<proteinExistence type="predicted"/>
<dbReference type="Gene3D" id="1.20.1280.50">
    <property type="match status" value="1"/>
</dbReference>
<dbReference type="InterPro" id="IPR036322">
    <property type="entry name" value="WD40_repeat_dom_sf"/>
</dbReference>
<dbReference type="Gene3D" id="2.130.10.10">
    <property type="entry name" value="YVTN repeat-like/Quinoprotein amine dehydrogenase"/>
    <property type="match status" value="1"/>
</dbReference>
<name>A0A915D0V6_9BILA</name>
<sequence>MLLLNDLPLETLLCIFDHVPAPDLWRNVRAINKQMHNIIQPNSFWLNRAQNQFKFQLPSRMKPKPAETSSGVKHCVAVNTAVEKWSCRNKPGGQLASPKSCIAHYGTIDAVKIFHTSNKKRFCVTGARDRKIILWDLEKVAEEEDKKQWISAQIADAHSGWIWSLNPVNDKKIYSSSWDGTIKEWLITESNFELGRQASFGCAVLSSINEGDHQIYLSTFKRGPILCDTRAGISPVKTLNCHGNRAVINMATEEQSNYIFSVGEDNKLISVDKRMFKPVKSMCSERGISHVDAACGYLGVSLKDGLLRFLDPNTLKVENELQLPIKDQLRHNGHVYTRVSRGATICAYDYDLTVYTAGIEPRLLRRTSVEAAVTQMDLLDNDLVAGMGECSVSFWL</sequence>
<accession>A0A915D0V6</accession>
<dbReference type="SUPFAM" id="SSF81383">
    <property type="entry name" value="F-box domain"/>
    <property type="match status" value="1"/>
</dbReference>
<dbReference type="InterPro" id="IPR001680">
    <property type="entry name" value="WD40_rpt"/>
</dbReference>
<keyword evidence="2" id="KW-1185">Reference proteome</keyword>
<dbReference type="Pfam" id="PF00400">
    <property type="entry name" value="WD40"/>
    <property type="match status" value="2"/>
</dbReference>
<dbReference type="PANTHER" id="PTHR19855">
    <property type="entry name" value="WD40 REPEAT PROTEIN 12, 37"/>
    <property type="match status" value="1"/>
</dbReference>
<protein>
    <submittedName>
        <fullName evidence="3">F-box domain-containing protein</fullName>
    </submittedName>
</protein>
<dbReference type="WBParaSite" id="jg14364">
    <property type="protein sequence ID" value="jg14364"/>
    <property type="gene ID" value="jg14364"/>
</dbReference>
<dbReference type="InterPro" id="IPR036047">
    <property type="entry name" value="F-box-like_dom_sf"/>
</dbReference>
<evidence type="ECO:0000313" key="3">
    <source>
        <dbReference type="WBParaSite" id="jg14364"/>
    </source>
</evidence>
<dbReference type="SUPFAM" id="SSF50978">
    <property type="entry name" value="WD40 repeat-like"/>
    <property type="match status" value="1"/>
</dbReference>
<dbReference type="InterPro" id="IPR015943">
    <property type="entry name" value="WD40/YVTN_repeat-like_dom_sf"/>
</dbReference>
<organism evidence="2 3">
    <name type="scientific">Ditylenchus dipsaci</name>
    <dbReference type="NCBI Taxonomy" id="166011"/>
    <lineage>
        <taxon>Eukaryota</taxon>
        <taxon>Metazoa</taxon>
        <taxon>Ecdysozoa</taxon>
        <taxon>Nematoda</taxon>
        <taxon>Chromadorea</taxon>
        <taxon>Rhabditida</taxon>
        <taxon>Tylenchina</taxon>
        <taxon>Tylenchomorpha</taxon>
        <taxon>Sphaerularioidea</taxon>
        <taxon>Anguinidae</taxon>
        <taxon>Anguininae</taxon>
        <taxon>Ditylenchus</taxon>
    </lineage>
</organism>
<evidence type="ECO:0000313" key="2">
    <source>
        <dbReference type="Proteomes" id="UP000887574"/>
    </source>
</evidence>
<dbReference type="AlphaFoldDB" id="A0A915D0V6"/>
<dbReference type="PANTHER" id="PTHR19855:SF34">
    <property type="entry name" value="F-BOX_WD REPEAT-CONTAINING PROTEIN 9"/>
    <property type="match status" value="1"/>
</dbReference>
<dbReference type="Pfam" id="PF00646">
    <property type="entry name" value="F-box"/>
    <property type="match status" value="1"/>
</dbReference>
<evidence type="ECO:0000259" key="1">
    <source>
        <dbReference type="PROSITE" id="PS50181"/>
    </source>
</evidence>
<dbReference type="SMART" id="SM00320">
    <property type="entry name" value="WD40"/>
    <property type="match status" value="3"/>
</dbReference>
<dbReference type="Proteomes" id="UP000887574">
    <property type="component" value="Unplaced"/>
</dbReference>